<dbReference type="GO" id="GO:0048211">
    <property type="term" value="P:Golgi vesicle docking"/>
    <property type="evidence" value="ECO:0007669"/>
    <property type="project" value="TreeGrafter"/>
</dbReference>
<dbReference type="GO" id="GO:0005783">
    <property type="term" value="C:endoplasmic reticulum"/>
    <property type="evidence" value="ECO:0007669"/>
    <property type="project" value="TreeGrafter"/>
</dbReference>
<dbReference type="OrthoDB" id="198977at2759"/>
<evidence type="ECO:0000313" key="8">
    <source>
        <dbReference type="EMBL" id="KAF2758392.1"/>
    </source>
</evidence>
<reference evidence="8" key="1">
    <citation type="journal article" date="2020" name="Stud. Mycol.">
        <title>101 Dothideomycetes genomes: a test case for predicting lifestyles and emergence of pathogens.</title>
        <authorList>
            <person name="Haridas S."/>
            <person name="Albert R."/>
            <person name="Binder M."/>
            <person name="Bloem J."/>
            <person name="Labutti K."/>
            <person name="Salamov A."/>
            <person name="Andreopoulos B."/>
            <person name="Baker S."/>
            <person name="Barry K."/>
            <person name="Bills G."/>
            <person name="Bluhm B."/>
            <person name="Cannon C."/>
            <person name="Castanera R."/>
            <person name="Culley D."/>
            <person name="Daum C."/>
            <person name="Ezra D."/>
            <person name="Gonzalez J."/>
            <person name="Henrissat B."/>
            <person name="Kuo A."/>
            <person name="Liang C."/>
            <person name="Lipzen A."/>
            <person name="Lutzoni F."/>
            <person name="Magnuson J."/>
            <person name="Mondo S."/>
            <person name="Nolan M."/>
            <person name="Ohm R."/>
            <person name="Pangilinan J."/>
            <person name="Park H.-J."/>
            <person name="Ramirez L."/>
            <person name="Alfaro M."/>
            <person name="Sun H."/>
            <person name="Tritt A."/>
            <person name="Yoshinaga Y."/>
            <person name="Zwiers L.-H."/>
            <person name="Turgeon B."/>
            <person name="Goodwin S."/>
            <person name="Spatafora J."/>
            <person name="Crous P."/>
            <person name="Grigoriev I."/>
        </authorList>
    </citation>
    <scope>NUCLEOTIDE SEQUENCE</scope>
    <source>
        <strain evidence="8">CBS 121739</strain>
    </source>
</reference>
<evidence type="ECO:0000259" key="6">
    <source>
        <dbReference type="Pfam" id="PF04869"/>
    </source>
</evidence>
<feature type="compositionally biased region" description="Basic and acidic residues" evidence="5">
    <location>
        <begin position="793"/>
        <end position="811"/>
    </location>
</feature>
<proteinExistence type="predicted"/>
<dbReference type="GO" id="GO:0012507">
    <property type="term" value="C:ER to Golgi transport vesicle membrane"/>
    <property type="evidence" value="ECO:0007669"/>
    <property type="project" value="TreeGrafter"/>
</dbReference>
<dbReference type="Proteomes" id="UP000799437">
    <property type="component" value="Unassembled WGS sequence"/>
</dbReference>
<dbReference type="PANTHER" id="PTHR10013">
    <property type="entry name" value="GENERAL VESICULAR TRANSPORT FACTOR P115"/>
    <property type="match status" value="1"/>
</dbReference>
<dbReference type="InterPro" id="IPR006955">
    <property type="entry name" value="Uso1_p115_C"/>
</dbReference>
<dbReference type="GO" id="GO:0048280">
    <property type="term" value="P:vesicle fusion with Golgi apparatus"/>
    <property type="evidence" value="ECO:0007669"/>
    <property type="project" value="InterPro"/>
</dbReference>
<keyword evidence="9" id="KW-1185">Reference proteome</keyword>
<dbReference type="EMBL" id="ML996571">
    <property type="protein sequence ID" value="KAF2758392.1"/>
    <property type="molecule type" value="Genomic_DNA"/>
</dbReference>
<dbReference type="GeneID" id="54483457"/>
<feature type="coiled-coil region" evidence="4">
    <location>
        <begin position="673"/>
        <end position="707"/>
    </location>
</feature>
<dbReference type="Pfam" id="PF04869">
    <property type="entry name" value="Uso1_p115_head"/>
    <property type="match status" value="1"/>
</dbReference>
<evidence type="ECO:0000313" key="9">
    <source>
        <dbReference type="Proteomes" id="UP000799437"/>
    </source>
</evidence>
<dbReference type="GO" id="GO:0005795">
    <property type="term" value="C:Golgi stack"/>
    <property type="evidence" value="ECO:0007669"/>
    <property type="project" value="TreeGrafter"/>
</dbReference>
<evidence type="ECO:0000256" key="1">
    <source>
        <dbReference type="ARBA" id="ARBA00004555"/>
    </source>
</evidence>
<dbReference type="InterPro" id="IPR016024">
    <property type="entry name" value="ARM-type_fold"/>
</dbReference>
<organism evidence="8 9">
    <name type="scientific">Pseudovirgaria hyperparasitica</name>
    <dbReference type="NCBI Taxonomy" id="470096"/>
    <lineage>
        <taxon>Eukaryota</taxon>
        <taxon>Fungi</taxon>
        <taxon>Dikarya</taxon>
        <taxon>Ascomycota</taxon>
        <taxon>Pezizomycotina</taxon>
        <taxon>Dothideomycetes</taxon>
        <taxon>Dothideomycetes incertae sedis</taxon>
        <taxon>Acrospermales</taxon>
        <taxon>Acrospermaceae</taxon>
        <taxon>Pseudovirgaria</taxon>
    </lineage>
</organism>
<gene>
    <name evidence="8" type="ORF">EJ05DRAFT_451867</name>
</gene>
<feature type="compositionally biased region" description="Acidic residues" evidence="5">
    <location>
        <begin position="942"/>
        <end position="963"/>
    </location>
</feature>
<comment type="subcellular location">
    <subcellularLocation>
        <location evidence="1">Golgi apparatus</location>
    </subcellularLocation>
</comment>
<dbReference type="SUPFAM" id="SSF48371">
    <property type="entry name" value="ARM repeat"/>
    <property type="match status" value="1"/>
</dbReference>
<keyword evidence="3 4" id="KW-0175">Coiled coil</keyword>
<name>A0A6A6W689_9PEZI</name>
<evidence type="ECO:0000256" key="2">
    <source>
        <dbReference type="ARBA" id="ARBA00023034"/>
    </source>
</evidence>
<dbReference type="GO" id="GO:0006886">
    <property type="term" value="P:intracellular protein transport"/>
    <property type="evidence" value="ECO:0007669"/>
    <property type="project" value="InterPro"/>
</dbReference>
<dbReference type="RefSeq" id="XP_033600843.1">
    <property type="nucleotide sequence ID" value="XM_033742403.1"/>
</dbReference>
<feature type="domain" description="Uso1/p115-like vesicle tethering protein C-terminal" evidence="7">
    <location>
        <begin position="824"/>
        <end position="958"/>
    </location>
</feature>
<accession>A0A6A6W689</accession>
<feature type="region of interest" description="Disordered" evidence="5">
    <location>
        <begin position="790"/>
        <end position="815"/>
    </location>
</feature>
<evidence type="ECO:0000256" key="4">
    <source>
        <dbReference type="SAM" id="Coils"/>
    </source>
</evidence>
<dbReference type="InterPro" id="IPR011989">
    <property type="entry name" value="ARM-like"/>
</dbReference>
<evidence type="ECO:0000259" key="7">
    <source>
        <dbReference type="Pfam" id="PF04871"/>
    </source>
</evidence>
<dbReference type="Gene3D" id="1.25.10.10">
    <property type="entry name" value="Leucine-rich Repeat Variant"/>
    <property type="match status" value="1"/>
</dbReference>
<dbReference type="AlphaFoldDB" id="A0A6A6W689"/>
<protein>
    <submittedName>
        <fullName evidence="8">Intracellular protein transport protein</fullName>
    </submittedName>
</protein>
<dbReference type="InterPro" id="IPR024095">
    <property type="entry name" value="Vesicle_P115"/>
</dbReference>
<feature type="compositionally biased region" description="Basic and acidic residues" evidence="5">
    <location>
        <begin position="929"/>
        <end position="939"/>
    </location>
</feature>
<keyword evidence="2" id="KW-0333">Golgi apparatus</keyword>
<sequence length="963" mass="107571">MLRMLEAQAPAKQTATDTISTLSGRLTNGTLLEDRRAAILGLRSFAKDYPASVASDALRPLIGCLVKDSEDIDTTKVVLETLLALFEPSETSLEASEDIALWLADEFSQRQDNTTILLDLLDKPDFYSRFYSLRLLQAIFTSREERTQESILTAPLGTTRLVATLDDPRDGIRNTGLRLLCGLTETSPELQKLVAFENAFDRIFALMEADGSLLQGGIVVQDCLTLLHNLIRDNTANQSLFRESGGIAQLSSILPGGPKKKTSSLSLSPEGEWMSPESSKNVWGLLSIMRLFLIPGSISTQPNQLAFHKHGITQQVLELAFDKSSTLATRAEALNTCADIIRGNARLQEGFGQYQVTPIMENEHPTNGAASPVVTPKLYVIEALLELALLTTSNSLFGARFAACECIKAYFHNHHTIKLHFLQRAVSGHTSGEYEPANVLSTLVSGPSASKDPYRVWFAAVLVLHLIYDDLEAKNIVMNVVEGNAENGEEVVTYIQTLAGHMVTALKSNDNERVCVAYLMLLSGWLFEAAPAVDDFLNEGSTLQTLIQTASRIAPDNVVRRGLCACLLGTIYEFSTKDSPIARRDLQPVLTSRLGRERYLSAVNGLRKHPLIRDFEVLPMSTLKDSNGTPTVLFDTTFVEFLKDNFSRLARAIDRDPGLEVHITHNGVDRDLVDVLRSQLEEKNQALQKTESDLLSIESKLNQERADHKRTQESSTAEINRVKSLTEAIKKSQEQEQARMEAAHERVIRDMEAQYKQATQQMQVQIQKSQREGSEAVEKAKRPLQDEITTLKQAKDEQQQKLSKANEEKNKNSKAVQELQQLAKRSKEEHTEAQTIITSLKSDLRKKDNQIDDLKKAKVQLEASVEKGKSENDQLRTRSQDQIWAVKDAEEKIRKAEQIAKDKEEARSKAQGELDDMLMVLADIEEKRTKDKARLKELGEQISDDEDEDDDEEEEEEDPSDVD</sequence>
<feature type="domain" description="Vesicle tethering protein Uso1/P115-like head" evidence="6">
    <location>
        <begin position="344"/>
        <end position="653"/>
    </location>
</feature>
<evidence type="ECO:0000256" key="3">
    <source>
        <dbReference type="ARBA" id="ARBA00023054"/>
    </source>
</evidence>
<dbReference type="FunFam" id="1.25.10.10:FF:000296">
    <property type="entry name" value="Related to transport protein USO1"/>
    <property type="match status" value="1"/>
</dbReference>
<dbReference type="GO" id="GO:0006888">
    <property type="term" value="P:endoplasmic reticulum to Golgi vesicle-mediated transport"/>
    <property type="evidence" value="ECO:0007669"/>
    <property type="project" value="TreeGrafter"/>
</dbReference>
<dbReference type="InterPro" id="IPR006953">
    <property type="entry name" value="Vesicle_Uso1_P115_head"/>
</dbReference>
<dbReference type="Pfam" id="PF04871">
    <property type="entry name" value="Uso1_p115_C"/>
    <property type="match status" value="1"/>
</dbReference>
<feature type="region of interest" description="Disordered" evidence="5">
    <location>
        <begin position="929"/>
        <end position="963"/>
    </location>
</feature>
<dbReference type="PANTHER" id="PTHR10013:SF0">
    <property type="entry name" value="GENERAL VESICULAR TRANSPORT FACTOR P115"/>
    <property type="match status" value="1"/>
</dbReference>
<dbReference type="GO" id="GO:0000139">
    <property type="term" value="C:Golgi membrane"/>
    <property type="evidence" value="ECO:0007669"/>
    <property type="project" value="InterPro"/>
</dbReference>
<evidence type="ECO:0000256" key="5">
    <source>
        <dbReference type="SAM" id="MobiDB-lite"/>
    </source>
</evidence>